<comment type="caution">
    <text evidence="1">The sequence shown here is derived from an EMBL/GenBank/DDBJ whole genome shotgun (WGS) entry which is preliminary data.</text>
</comment>
<dbReference type="RefSeq" id="WP_057625036.1">
    <property type="nucleotide sequence ID" value="NZ_LKHV02000001.1"/>
</dbReference>
<accession>A0A0Q9YM37</accession>
<dbReference type="Proteomes" id="UP000051494">
    <property type="component" value="Unassembled WGS sequence"/>
</dbReference>
<reference evidence="2" key="3">
    <citation type="submission" date="2021-06" db="EMBL/GenBank/DDBJ databases">
        <title>Genomic Description and Analysis of Intracellular Bacteria, Candidatus Berkiella cookevillensis and Candidatus Berkiella aquae.</title>
        <authorList>
            <person name="Kidane D.T."/>
            <person name="Mehari Y.T."/>
            <person name="Rice F.C."/>
            <person name="Arivett B.A."/>
            <person name="Farone A.L."/>
            <person name="Berk S.G."/>
            <person name="Farone M.B."/>
        </authorList>
    </citation>
    <scope>NUCLEOTIDE SEQUENCE</scope>
    <source>
        <strain evidence="2">CC99</strain>
    </source>
</reference>
<sequence length="174" mass="20059">MHYSLKLTPEILKQINILIAESARFIEHEKMISKLLDPTYHADEYNKSQSNLHHYIDFYNFLTDLKEDPKLSAEQYIQASYFCTHCNSNFRAVLDAFNIDDLKTTPNKMNFSISTVPFKQKSSQTANLGLKHDPKKSIHYLAMYNSAKARGLINPEQADVETVTSSINKNLKIR</sequence>
<evidence type="ECO:0000313" key="2">
    <source>
        <dbReference type="EMBL" id="MCS5709100.1"/>
    </source>
</evidence>
<organism evidence="1">
    <name type="scientific">Candidatus Berkiella cookevillensis</name>
    <dbReference type="NCBI Taxonomy" id="437022"/>
    <lineage>
        <taxon>Bacteria</taxon>
        <taxon>Pseudomonadati</taxon>
        <taxon>Pseudomonadota</taxon>
        <taxon>Gammaproteobacteria</taxon>
        <taxon>Candidatus Berkiellales</taxon>
        <taxon>Candidatus Berkiellaceae</taxon>
        <taxon>Candidatus Berkiella</taxon>
    </lineage>
</organism>
<protein>
    <submittedName>
        <fullName evidence="1">Uncharacterized protein</fullName>
    </submittedName>
</protein>
<gene>
    <name evidence="2" type="ORF">CC99x_009305</name>
    <name evidence="1" type="ORF">CC99x_01928</name>
</gene>
<reference evidence="2" key="2">
    <citation type="journal article" date="2016" name="Genome Announc.">
        <title>Draft Genome Sequences of Two Novel Amoeba-Resistant Intranuclear Bacteria, 'Candidatus Berkiella cookevillensis' and 'Candidatus Berkiella aquae'.</title>
        <authorList>
            <person name="Mehari Y.T."/>
            <person name="Arivett B.A."/>
            <person name="Farone A.L."/>
            <person name="Gunderson J.H."/>
            <person name="Farone M.B."/>
        </authorList>
    </citation>
    <scope>NUCLEOTIDE SEQUENCE</scope>
    <source>
        <strain evidence="2">CC99</strain>
    </source>
</reference>
<dbReference type="STRING" id="437022.CC99x_01928"/>
<keyword evidence="3" id="KW-1185">Reference proteome</keyword>
<evidence type="ECO:0000313" key="1">
    <source>
        <dbReference type="EMBL" id="KRG17972.1"/>
    </source>
</evidence>
<dbReference type="EMBL" id="LKHV01000010">
    <property type="protein sequence ID" value="KRG17972.1"/>
    <property type="molecule type" value="Genomic_DNA"/>
</dbReference>
<dbReference type="EMBL" id="LKHV02000001">
    <property type="protein sequence ID" value="MCS5709100.1"/>
    <property type="molecule type" value="Genomic_DNA"/>
</dbReference>
<reference evidence="1" key="1">
    <citation type="submission" date="2015-09" db="EMBL/GenBank/DDBJ databases">
        <title>Draft Genome Sequences of Two Novel Amoeba-resistant Intranuclear Bacteria, Candidatus Berkiella cookevillensis and Candidatus Berkiella aquae.</title>
        <authorList>
            <person name="Mehari Y.T."/>
            <person name="Arivett B.A."/>
            <person name="Farone A.L."/>
            <person name="Gunderson J.H."/>
            <person name="Farone M.B."/>
        </authorList>
    </citation>
    <scope>NUCLEOTIDE SEQUENCE [LARGE SCALE GENOMIC DNA]</scope>
    <source>
        <strain evidence="1">CC99</strain>
    </source>
</reference>
<proteinExistence type="predicted"/>
<name>A0A0Q9YM37_9GAMM</name>
<dbReference type="AlphaFoldDB" id="A0A0Q9YM37"/>
<evidence type="ECO:0000313" key="3">
    <source>
        <dbReference type="Proteomes" id="UP000051494"/>
    </source>
</evidence>